<dbReference type="AlphaFoldDB" id="A0A517XTH5"/>
<feature type="signal peptide" evidence="1">
    <location>
        <begin position="1"/>
        <end position="22"/>
    </location>
</feature>
<dbReference type="InterPro" id="IPR011041">
    <property type="entry name" value="Quinoprot_gluc/sorb_DH_b-prop"/>
</dbReference>
<evidence type="ECO:0000259" key="2">
    <source>
        <dbReference type="Pfam" id="PF23500"/>
    </source>
</evidence>
<organism evidence="3 4">
    <name type="scientific">Urbifossiella limnaea</name>
    <dbReference type="NCBI Taxonomy" id="2528023"/>
    <lineage>
        <taxon>Bacteria</taxon>
        <taxon>Pseudomonadati</taxon>
        <taxon>Planctomycetota</taxon>
        <taxon>Planctomycetia</taxon>
        <taxon>Gemmatales</taxon>
        <taxon>Gemmataceae</taxon>
        <taxon>Urbifossiella</taxon>
    </lineage>
</organism>
<dbReference type="KEGG" id="uli:ETAA1_27870"/>
<dbReference type="OrthoDB" id="176168at2"/>
<name>A0A517XTH5_9BACT</name>
<dbReference type="SUPFAM" id="SSF50952">
    <property type="entry name" value="Soluble quinoprotein glucose dehydrogenase"/>
    <property type="match status" value="1"/>
</dbReference>
<proteinExistence type="predicted"/>
<dbReference type="RefSeq" id="WP_145239044.1">
    <property type="nucleotide sequence ID" value="NZ_CP036273.1"/>
</dbReference>
<evidence type="ECO:0000313" key="3">
    <source>
        <dbReference type="EMBL" id="QDU20826.1"/>
    </source>
</evidence>
<keyword evidence="4" id="KW-1185">Reference proteome</keyword>
<dbReference type="Proteomes" id="UP000319576">
    <property type="component" value="Chromosome"/>
</dbReference>
<sequence length="707" mass="77058" precursor="true">MLLRTLPPAALLAALTAALLTAQPKPPDGDYVKKATRADTVAATLASHKLPNLGGKWYFVGPFDNPDKTGFDREFGPEKGAVDLTAKYPGKGGKHAVWAEFKGFRLGQVLDLAALFPQEHKNNSVVYLYHEFDSDREFRLPLSLGSDDTLSVYFNGRRLLHEPHERAAAPDQDRVELPVVAGKNRLLIKIAQHAGGWEAYVAPELPLVVPETIRRRVTRDFPASGEVQAAQAAAGAEATHYAVSTLPLPDDCVLEVGGLAFRPDGKLLACTRRGEVWLVHNPLEADPRNVKVTRFATGLHEALGMWVQDDKTVFVVHRPEVCKLTDSDGDGVADAVETVCDKWGVSGDYHEYAFGPARDRDGNFYVTLNVGFGGGHQAKAPWRGWCVKINPRTGSMEPWAYGLRSPNGVNFSPDGDLFYADNQGEWVATNKLHHIQRGKFFGHQAGLRWLPFSPFAGLVPEKVASGMMYDGQKGPGANAPAGMPQLDPPAIWFPYGRMGRSLSEPIWDTTRGKFGPFAGQCFVGDQSTSVVMRVALEKVNGVFQGACFPFRAGFQSGVNRLAFAPDGSLLVGETNRGWGSAGGRPFGLQRVTFTGTEPAEIHHVALTKTGFDLTFTKPVDVKSAEAAVPVESYTYIYSSAYGCPETDRRAEAVASARLSADGRTLSLDVPGVRPGRVYALRPESIRTRTGERLVHPEAYYTVNQTVR</sequence>
<dbReference type="PANTHER" id="PTHR33546:SF1">
    <property type="entry name" value="LARGE, MULTIFUNCTIONAL SECRETED PROTEIN"/>
    <property type="match status" value="1"/>
</dbReference>
<reference evidence="3 4" key="1">
    <citation type="submission" date="2019-02" db="EMBL/GenBank/DDBJ databases">
        <title>Deep-cultivation of Planctomycetes and their phenomic and genomic characterization uncovers novel biology.</title>
        <authorList>
            <person name="Wiegand S."/>
            <person name="Jogler M."/>
            <person name="Boedeker C."/>
            <person name="Pinto D."/>
            <person name="Vollmers J."/>
            <person name="Rivas-Marin E."/>
            <person name="Kohn T."/>
            <person name="Peeters S.H."/>
            <person name="Heuer A."/>
            <person name="Rast P."/>
            <person name="Oberbeckmann S."/>
            <person name="Bunk B."/>
            <person name="Jeske O."/>
            <person name="Meyerdierks A."/>
            <person name="Storesund J.E."/>
            <person name="Kallscheuer N."/>
            <person name="Luecker S."/>
            <person name="Lage O.M."/>
            <person name="Pohl T."/>
            <person name="Merkel B.J."/>
            <person name="Hornburger P."/>
            <person name="Mueller R.-W."/>
            <person name="Bruemmer F."/>
            <person name="Labrenz M."/>
            <person name="Spormann A.M."/>
            <person name="Op den Camp H."/>
            <person name="Overmann J."/>
            <person name="Amann R."/>
            <person name="Jetten M.S.M."/>
            <person name="Mascher T."/>
            <person name="Medema M.H."/>
            <person name="Devos D.P."/>
            <person name="Kaster A.-K."/>
            <person name="Ovreas L."/>
            <person name="Rohde M."/>
            <person name="Galperin M.Y."/>
            <person name="Jogler C."/>
        </authorList>
    </citation>
    <scope>NUCLEOTIDE SEQUENCE [LARGE SCALE GENOMIC DNA]</scope>
    <source>
        <strain evidence="3 4">ETA_A1</strain>
    </source>
</reference>
<dbReference type="InterPro" id="IPR055557">
    <property type="entry name" value="DUF7133"/>
</dbReference>
<evidence type="ECO:0000256" key="1">
    <source>
        <dbReference type="SAM" id="SignalP"/>
    </source>
</evidence>
<dbReference type="InterPro" id="IPR011042">
    <property type="entry name" value="6-blade_b-propeller_TolB-like"/>
</dbReference>
<feature type="chain" id="PRO_5022118000" evidence="1">
    <location>
        <begin position="23"/>
        <end position="707"/>
    </location>
</feature>
<dbReference type="PANTHER" id="PTHR33546">
    <property type="entry name" value="LARGE, MULTIFUNCTIONAL SECRETED PROTEIN-RELATED"/>
    <property type="match status" value="1"/>
</dbReference>
<protein>
    <submittedName>
        <fullName evidence="3">SMP-30/Gluconolaconase/LRE-like region</fullName>
    </submittedName>
</protein>
<gene>
    <name evidence="3" type="ORF">ETAA1_27870</name>
</gene>
<feature type="domain" description="DUF7133" evidence="2">
    <location>
        <begin position="290"/>
        <end position="427"/>
    </location>
</feature>
<dbReference type="EMBL" id="CP036273">
    <property type="protein sequence ID" value="QDU20826.1"/>
    <property type="molecule type" value="Genomic_DNA"/>
</dbReference>
<accession>A0A517XTH5</accession>
<dbReference type="Pfam" id="PF23500">
    <property type="entry name" value="DUF7133"/>
    <property type="match status" value="1"/>
</dbReference>
<evidence type="ECO:0000313" key="4">
    <source>
        <dbReference type="Proteomes" id="UP000319576"/>
    </source>
</evidence>
<dbReference type="Gene3D" id="2.120.10.30">
    <property type="entry name" value="TolB, C-terminal domain"/>
    <property type="match status" value="1"/>
</dbReference>
<keyword evidence="1" id="KW-0732">Signal</keyword>